<dbReference type="Gene3D" id="1.10.10.60">
    <property type="entry name" value="Homeodomain-like"/>
    <property type="match status" value="2"/>
</dbReference>
<dbReference type="PANTHER" id="PTHR47893">
    <property type="entry name" value="REGULATORY PROTEIN PCHR"/>
    <property type="match status" value="1"/>
</dbReference>
<organism evidence="5 6">
    <name type="scientific">Comamonas avium</name>
    <dbReference type="NCBI Taxonomy" id="2762231"/>
    <lineage>
        <taxon>Bacteria</taxon>
        <taxon>Pseudomonadati</taxon>
        <taxon>Pseudomonadota</taxon>
        <taxon>Betaproteobacteria</taxon>
        <taxon>Burkholderiales</taxon>
        <taxon>Comamonadaceae</taxon>
        <taxon>Comamonas</taxon>
    </lineage>
</organism>
<dbReference type="RefSeq" id="WP_191723459.1">
    <property type="nucleotide sequence ID" value="NZ_JACSQK010000005.1"/>
</dbReference>
<feature type="domain" description="HTH araC/xylS-type" evidence="4">
    <location>
        <begin position="238"/>
        <end position="336"/>
    </location>
</feature>
<dbReference type="Pfam" id="PF12833">
    <property type="entry name" value="HTH_18"/>
    <property type="match status" value="1"/>
</dbReference>
<dbReference type="PROSITE" id="PS00041">
    <property type="entry name" value="HTH_ARAC_FAMILY_1"/>
    <property type="match status" value="1"/>
</dbReference>
<dbReference type="InterPro" id="IPR009057">
    <property type="entry name" value="Homeodomain-like_sf"/>
</dbReference>
<keyword evidence="6" id="KW-1185">Reference proteome</keyword>
<proteinExistence type="predicted"/>
<dbReference type="PROSITE" id="PS01124">
    <property type="entry name" value="HTH_ARAC_FAMILY_2"/>
    <property type="match status" value="1"/>
</dbReference>
<protein>
    <submittedName>
        <fullName evidence="5">Helix-turn-helix transcriptional regulator</fullName>
    </submittedName>
</protein>
<dbReference type="InterPro" id="IPR020449">
    <property type="entry name" value="Tscrpt_reg_AraC-type_HTH"/>
</dbReference>
<dbReference type="SMART" id="SM00342">
    <property type="entry name" value="HTH_ARAC"/>
    <property type="match status" value="1"/>
</dbReference>
<comment type="caution">
    <text evidence="5">The sequence shown here is derived from an EMBL/GenBank/DDBJ whole genome shotgun (WGS) entry which is preliminary data.</text>
</comment>
<sequence>MTAHLPLSARSQPRWMRLGTLRACDFNGPDYQFLDIRPAAQDALLAGHLQSLQVHPGILLHGVEARDLRTLNTCSPAEPGLHIVVVLEGSVDVSFGEQALKMEVATTGSRPVQACGAIIHTRPGDLFRRRWKQGKFERKISLSLEPAWLADLCQTDKAAPQLLRTWIASQQLAIQQWQPSPRAIAVAEQIIQLARDGTSPLLLLSRTLELTHEALQSLASIARPSVHALGVREHQRLARLKQLLDSGDDAWRSLGELAQEVGLSTSALQRQFRQIYGSSIDDYRRAQRLDHARHMLEQTGCSVLEVAHTAGYTSAANFSTAFKRRFGMSPKLVRGKV</sequence>
<keyword evidence="3" id="KW-0804">Transcription</keyword>
<dbReference type="InterPro" id="IPR018062">
    <property type="entry name" value="HTH_AraC-typ_CS"/>
</dbReference>
<evidence type="ECO:0000313" key="5">
    <source>
        <dbReference type="EMBL" id="MBD7961064.1"/>
    </source>
</evidence>
<keyword evidence="2" id="KW-0238">DNA-binding</keyword>
<dbReference type="EMBL" id="JACSQK010000005">
    <property type="protein sequence ID" value="MBD7961064.1"/>
    <property type="molecule type" value="Genomic_DNA"/>
</dbReference>
<dbReference type="InterPro" id="IPR018060">
    <property type="entry name" value="HTH_AraC"/>
</dbReference>
<keyword evidence="1" id="KW-0805">Transcription regulation</keyword>
<dbReference type="PRINTS" id="PR00032">
    <property type="entry name" value="HTHARAC"/>
</dbReference>
<reference evidence="5 6" key="1">
    <citation type="submission" date="2020-08" db="EMBL/GenBank/DDBJ databases">
        <title>A Genomic Blueprint of the Chicken Gut Microbiome.</title>
        <authorList>
            <person name="Gilroy R."/>
            <person name="Ravi A."/>
            <person name="Getino M."/>
            <person name="Pursley I."/>
            <person name="Horton D.L."/>
            <person name="Alikhan N.-F."/>
            <person name="Baker D."/>
            <person name="Gharbi K."/>
            <person name="Hall N."/>
            <person name="Watson M."/>
            <person name="Adriaenssens E.M."/>
            <person name="Foster-Nyarko E."/>
            <person name="Jarju S."/>
            <person name="Secka A."/>
            <person name="Antonio M."/>
            <person name="Oren A."/>
            <person name="Chaudhuri R."/>
            <person name="La Ragione R.M."/>
            <person name="Hildebrand F."/>
            <person name="Pallen M.J."/>
        </authorList>
    </citation>
    <scope>NUCLEOTIDE SEQUENCE [LARGE SCALE GENOMIC DNA]</scope>
    <source>
        <strain evidence="5 6">Sa2CVA6</strain>
    </source>
</reference>
<dbReference type="Proteomes" id="UP000634919">
    <property type="component" value="Unassembled WGS sequence"/>
</dbReference>
<evidence type="ECO:0000313" key="6">
    <source>
        <dbReference type="Proteomes" id="UP000634919"/>
    </source>
</evidence>
<evidence type="ECO:0000256" key="2">
    <source>
        <dbReference type="ARBA" id="ARBA00023125"/>
    </source>
</evidence>
<evidence type="ECO:0000259" key="4">
    <source>
        <dbReference type="PROSITE" id="PS01124"/>
    </source>
</evidence>
<evidence type="ECO:0000256" key="1">
    <source>
        <dbReference type="ARBA" id="ARBA00023015"/>
    </source>
</evidence>
<dbReference type="InterPro" id="IPR053142">
    <property type="entry name" value="PchR_regulatory_protein"/>
</dbReference>
<dbReference type="PANTHER" id="PTHR47893:SF1">
    <property type="entry name" value="REGULATORY PROTEIN PCHR"/>
    <property type="match status" value="1"/>
</dbReference>
<name>A0ABR8SD85_9BURK</name>
<evidence type="ECO:0000256" key="3">
    <source>
        <dbReference type="ARBA" id="ARBA00023163"/>
    </source>
</evidence>
<gene>
    <name evidence="5" type="ORF">H9646_11250</name>
</gene>
<accession>A0ABR8SD85</accession>
<dbReference type="SUPFAM" id="SSF46689">
    <property type="entry name" value="Homeodomain-like"/>
    <property type="match status" value="2"/>
</dbReference>